<dbReference type="Pfam" id="PF04205">
    <property type="entry name" value="FMN_bind"/>
    <property type="match status" value="1"/>
</dbReference>
<dbReference type="STRING" id="483937.AMQ84_10600"/>
<name>A0A0E4CW13_9BACL</name>
<feature type="transmembrane region" description="Helical" evidence="1">
    <location>
        <begin position="12"/>
        <end position="34"/>
    </location>
</feature>
<dbReference type="Gene3D" id="3.90.1010.20">
    <property type="match status" value="1"/>
</dbReference>
<keyword evidence="1" id="KW-0812">Transmembrane</keyword>
<dbReference type="GO" id="GO:0016020">
    <property type="term" value="C:membrane"/>
    <property type="evidence" value="ECO:0007669"/>
    <property type="project" value="InterPro"/>
</dbReference>
<reference evidence="4" key="1">
    <citation type="submission" date="2015-03" db="EMBL/GenBank/DDBJ databases">
        <authorList>
            <person name="Wibberg D."/>
        </authorList>
    </citation>
    <scope>NUCLEOTIDE SEQUENCE [LARGE SCALE GENOMIC DNA]</scope>
</reference>
<evidence type="ECO:0000256" key="1">
    <source>
        <dbReference type="SAM" id="Phobius"/>
    </source>
</evidence>
<dbReference type="AlphaFoldDB" id="A0A0E4CW13"/>
<keyword evidence="1" id="KW-0472">Membrane</keyword>
<evidence type="ECO:0000313" key="3">
    <source>
        <dbReference type="EMBL" id="CQR54786.1"/>
    </source>
</evidence>
<dbReference type="KEGG" id="pri:PRIO_2379"/>
<evidence type="ECO:0000259" key="2">
    <source>
        <dbReference type="SMART" id="SM00900"/>
    </source>
</evidence>
<accession>A0A0E4CW13</accession>
<sequence length="152" mass="16597">MGISAGRKRKTKWWAVIFIILGVIALLIGGGILFSAPGRREVGRLTFGDVDFKKLRNGIYVGQFTGTKDHFRDTKVQVTIRGGQISDIQILKGALDKQGKPLELKKGQSIADLFDHVIQSQSLQVDVISGATLTSKAHLKALENALKQAQTE</sequence>
<proteinExistence type="predicted"/>
<dbReference type="PATRIC" id="fig|1073571.4.peg.2529"/>
<organism evidence="3 4">
    <name type="scientific">Paenibacillus riograndensis SBR5</name>
    <dbReference type="NCBI Taxonomy" id="1073571"/>
    <lineage>
        <taxon>Bacteria</taxon>
        <taxon>Bacillati</taxon>
        <taxon>Bacillota</taxon>
        <taxon>Bacilli</taxon>
        <taxon>Bacillales</taxon>
        <taxon>Paenibacillaceae</taxon>
        <taxon>Paenibacillus</taxon>
        <taxon>Paenibacillus sonchi group</taxon>
    </lineage>
</organism>
<protein>
    <recommendedName>
        <fullName evidence="2">FMN-binding domain-containing protein</fullName>
    </recommendedName>
</protein>
<dbReference type="GO" id="GO:0010181">
    <property type="term" value="F:FMN binding"/>
    <property type="evidence" value="ECO:0007669"/>
    <property type="project" value="InterPro"/>
</dbReference>
<dbReference type="EMBL" id="LN831776">
    <property type="protein sequence ID" value="CQR54786.1"/>
    <property type="molecule type" value="Genomic_DNA"/>
</dbReference>
<dbReference type="InterPro" id="IPR007329">
    <property type="entry name" value="FMN-bd"/>
</dbReference>
<dbReference type="HOGENOM" id="CLU_096350_0_0_9"/>
<dbReference type="RefSeq" id="WP_020427974.1">
    <property type="nucleotide sequence ID" value="NZ_AGBD01000525.1"/>
</dbReference>
<feature type="domain" description="FMN-binding" evidence="2">
    <location>
        <begin position="70"/>
        <end position="149"/>
    </location>
</feature>
<gene>
    <name evidence="3" type="ORF">PRIO_2379</name>
</gene>
<keyword evidence="1" id="KW-1133">Transmembrane helix</keyword>
<evidence type="ECO:0000313" key="4">
    <source>
        <dbReference type="Proteomes" id="UP000033163"/>
    </source>
</evidence>
<dbReference type="Proteomes" id="UP000033163">
    <property type="component" value="Chromosome I"/>
</dbReference>
<dbReference type="SMART" id="SM00900">
    <property type="entry name" value="FMN_bind"/>
    <property type="match status" value="1"/>
</dbReference>